<evidence type="ECO:0000313" key="17">
    <source>
        <dbReference type="Proteomes" id="UP000434604"/>
    </source>
</evidence>
<dbReference type="Proteomes" id="UP000261210">
    <property type="component" value="Unassembled WGS sequence"/>
</dbReference>
<evidence type="ECO:0000313" key="20">
    <source>
        <dbReference type="Proteomes" id="UP000474077"/>
    </source>
</evidence>
<gene>
    <name evidence="7" type="ORF">B5E52_13975</name>
    <name evidence="11" type="ORF">DW042_02410</name>
    <name evidence="10" type="ORF">DW075_00920</name>
    <name evidence="9" type="ORF">DWW25_17140</name>
    <name evidence="8" type="ORF">DXD03_05815</name>
    <name evidence="4" type="ORF">GA398_06885</name>
    <name evidence="3" type="ORF">GA424_15345</name>
    <name evidence="2" type="ORF">GA560_07905</name>
    <name evidence="6" type="ORF">GAZ26_19940</name>
    <name evidence="5" type="ORF">GAZ43_09905</name>
</gene>
<reference evidence="13 14" key="3">
    <citation type="submission" date="2018-08" db="EMBL/GenBank/DDBJ databases">
        <title>A genome reference for cultivated species of the human gut microbiota.</title>
        <authorList>
            <person name="Zou Y."/>
            <person name="Xue W."/>
            <person name="Luo G."/>
        </authorList>
    </citation>
    <scope>NUCLEOTIDE SEQUENCE [LARGE SCALE GENOMIC DNA]</scope>
    <source>
        <strain evidence="9 14">AF14-7</strain>
        <strain evidence="11 15">AF39-6AC</strain>
        <strain evidence="10 16">AF46-11NS</strain>
        <strain evidence="8 13">TF10-34</strain>
    </source>
</reference>
<dbReference type="EMBL" id="WDCP01000016">
    <property type="protein sequence ID" value="KAB6339758.1"/>
    <property type="molecule type" value="Genomic_DNA"/>
</dbReference>
<evidence type="ECO:0000313" key="13">
    <source>
        <dbReference type="Proteomes" id="UP000261210"/>
    </source>
</evidence>
<dbReference type="EMBL" id="QSQU01000006">
    <property type="protein sequence ID" value="RGK65608.1"/>
    <property type="molecule type" value="Genomic_DNA"/>
</dbReference>
<dbReference type="Proteomes" id="UP000285503">
    <property type="component" value="Unassembled WGS sequence"/>
</dbReference>
<organism evidence="7 12">
    <name type="scientific">Bacteroides xylanisolvens</name>
    <dbReference type="NCBI Taxonomy" id="371601"/>
    <lineage>
        <taxon>Bacteria</taxon>
        <taxon>Pseudomonadati</taxon>
        <taxon>Bacteroidota</taxon>
        <taxon>Bacteroidia</taxon>
        <taxon>Bacteroidales</taxon>
        <taxon>Bacteroidaceae</taxon>
        <taxon>Bacteroides</taxon>
    </lineage>
</organism>
<evidence type="ECO:0000313" key="8">
    <source>
        <dbReference type="EMBL" id="RGK65608.1"/>
    </source>
</evidence>
<evidence type="ECO:0000313" key="15">
    <source>
        <dbReference type="Proteomes" id="UP000284417"/>
    </source>
</evidence>
<dbReference type="EMBL" id="WDCG01000027">
    <property type="protein sequence ID" value="KAB6420258.1"/>
    <property type="molecule type" value="Genomic_DNA"/>
</dbReference>
<dbReference type="Proteomes" id="UP000474077">
    <property type="component" value="Unassembled WGS sequence"/>
</dbReference>
<dbReference type="EMBL" id="WDER01000016">
    <property type="protein sequence ID" value="KAB6084193.1"/>
    <property type="molecule type" value="Genomic_DNA"/>
</dbReference>
<evidence type="ECO:0000256" key="1">
    <source>
        <dbReference type="SAM" id="Phobius"/>
    </source>
</evidence>
<dbReference type="Proteomes" id="UP000434604">
    <property type="component" value="Unassembled WGS sequence"/>
</dbReference>
<dbReference type="Proteomes" id="UP000471447">
    <property type="component" value="Unassembled WGS sequence"/>
</dbReference>
<accession>A0A1Y4V8D9</accession>
<evidence type="ECO:0000313" key="6">
    <source>
        <dbReference type="EMBL" id="KAB6420258.1"/>
    </source>
</evidence>
<keyword evidence="1" id="KW-0812">Transmembrane</keyword>
<evidence type="ECO:0000313" key="3">
    <source>
        <dbReference type="EMBL" id="KAB6136426.1"/>
    </source>
</evidence>
<dbReference type="Proteomes" id="UP000283369">
    <property type="component" value="Unassembled WGS sequence"/>
</dbReference>
<sequence length="65" mass="7640">MSKDAFLTDQACVSLKARVHLYHKDRLFFLVFMHNKGLYVYNLALIYAFYSLLDLIHSHCQTVES</sequence>
<evidence type="ECO:0000313" key="5">
    <source>
        <dbReference type="EMBL" id="KAB6339758.1"/>
    </source>
</evidence>
<keyword evidence="1" id="KW-1133">Transmembrane helix</keyword>
<reference evidence="7" key="2">
    <citation type="journal article" date="2018" name="BMC Genomics">
        <title>Whole genome sequencing and function prediction of 133 gut anaerobes isolated from chicken caecum in pure cultures.</title>
        <authorList>
            <person name="Medvecky M."/>
            <person name="Cejkova D."/>
            <person name="Polansky O."/>
            <person name="Karasova D."/>
            <person name="Kubasova T."/>
            <person name="Cizek A."/>
            <person name="Rychlik I."/>
        </authorList>
    </citation>
    <scope>NUCLEOTIDE SEQUENCE</scope>
    <source>
        <strain evidence="7">An109</strain>
    </source>
</reference>
<evidence type="ECO:0000313" key="12">
    <source>
        <dbReference type="Proteomes" id="UP000196036"/>
    </source>
</evidence>
<evidence type="ECO:0000313" key="19">
    <source>
        <dbReference type="Proteomes" id="UP000471447"/>
    </source>
</evidence>
<dbReference type="Proteomes" id="UP000284417">
    <property type="component" value="Unassembled WGS sequence"/>
</dbReference>
<evidence type="ECO:0000313" key="4">
    <source>
        <dbReference type="EMBL" id="KAB6148582.1"/>
    </source>
</evidence>
<dbReference type="Proteomes" id="UP000196036">
    <property type="component" value="Unassembled WGS sequence"/>
</dbReference>
<dbReference type="AlphaFoldDB" id="A0A1Y4V8D9"/>
<reference evidence="12" key="1">
    <citation type="submission" date="2017-04" db="EMBL/GenBank/DDBJ databases">
        <title>Function of individual gut microbiota members based on whole genome sequencing of pure cultures obtained from chicken caecum.</title>
        <authorList>
            <person name="Medvecky M."/>
            <person name="Cejkova D."/>
            <person name="Polansky O."/>
            <person name="Karasova D."/>
            <person name="Kubasova T."/>
            <person name="Cizek A."/>
            <person name="Rychlik I."/>
        </authorList>
    </citation>
    <scope>NUCLEOTIDE SEQUENCE [LARGE SCALE GENOMIC DNA]</scope>
    <source>
        <strain evidence="12">An109</strain>
    </source>
</reference>
<evidence type="ECO:0000313" key="14">
    <source>
        <dbReference type="Proteomes" id="UP000283369"/>
    </source>
</evidence>
<dbReference type="EMBL" id="WDEH01000025">
    <property type="protein sequence ID" value="KAB6136426.1"/>
    <property type="molecule type" value="Genomic_DNA"/>
</dbReference>
<keyword evidence="1" id="KW-0472">Membrane</keyword>
<evidence type="ECO:0000313" key="10">
    <source>
        <dbReference type="EMBL" id="RHK29860.1"/>
    </source>
</evidence>
<dbReference type="EMBL" id="QRYV01000043">
    <property type="protein sequence ID" value="RGV11173.1"/>
    <property type="molecule type" value="Genomic_DNA"/>
</dbReference>
<name>A0A1Y4V8D9_9BACE</name>
<evidence type="ECO:0000313" key="18">
    <source>
        <dbReference type="Proteomes" id="UP000438288"/>
    </source>
</evidence>
<dbReference type="EMBL" id="QRNE01000002">
    <property type="protein sequence ID" value="RHK29860.1"/>
    <property type="molecule type" value="Genomic_DNA"/>
</dbReference>
<reference evidence="17 18" key="4">
    <citation type="journal article" date="2019" name="Nat. Med.">
        <title>A library of human gut bacterial isolates paired with longitudinal multiomics data enables mechanistic microbiome research.</title>
        <authorList>
            <person name="Poyet M."/>
            <person name="Groussin M."/>
            <person name="Gibbons S.M."/>
            <person name="Avila-Pacheco J."/>
            <person name="Jiang X."/>
            <person name="Kearney S.M."/>
            <person name="Perrotta A.R."/>
            <person name="Berdy B."/>
            <person name="Zhao S."/>
            <person name="Lieberman T.D."/>
            <person name="Swanson P.K."/>
            <person name="Smith M."/>
            <person name="Roesemann S."/>
            <person name="Alexander J.E."/>
            <person name="Rich S.A."/>
            <person name="Livny J."/>
            <person name="Vlamakis H."/>
            <person name="Clish C."/>
            <person name="Bullock K."/>
            <person name="Deik A."/>
            <person name="Scott J."/>
            <person name="Pierce K.A."/>
            <person name="Xavier R.J."/>
            <person name="Alm E.J."/>
        </authorList>
    </citation>
    <scope>NUCLEOTIDE SEQUENCE [LARGE SCALE GENOMIC DNA]</scope>
    <source>
        <strain evidence="5 18">BIOML-A16</strain>
        <strain evidence="4 17">BIOML-A58</strain>
        <strain evidence="3 21">BIOML-A62</strain>
        <strain evidence="6 19">BIOML-A7</strain>
        <strain evidence="2 20">BIOML-A73</strain>
    </source>
</reference>
<evidence type="ECO:0000313" key="9">
    <source>
        <dbReference type="EMBL" id="RGV11173.1"/>
    </source>
</evidence>
<evidence type="ECO:0000313" key="21">
    <source>
        <dbReference type="Proteomes" id="UP000487596"/>
    </source>
</evidence>
<proteinExistence type="predicted"/>
<evidence type="ECO:0000313" key="16">
    <source>
        <dbReference type="Proteomes" id="UP000285503"/>
    </source>
</evidence>
<dbReference type="Proteomes" id="UP000487596">
    <property type="component" value="Unassembled WGS sequence"/>
</dbReference>
<dbReference type="EMBL" id="QROC01000003">
    <property type="protein sequence ID" value="RHL00937.1"/>
    <property type="molecule type" value="Genomic_DNA"/>
</dbReference>
<feature type="transmembrane region" description="Helical" evidence="1">
    <location>
        <begin position="38"/>
        <end position="56"/>
    </location>
</feature>
<protein>
    <submittedName>
        <fullName evidence="7">Uncharacterized protein</fullName>
    </submittedName>
</protein>
<evidence type="ECO:0000313" key="2">
    <source>
        <dbReference type="EMBL" id="KAB6084193.1"/>
    </source>
</evidence>
<dbReference type="EMBL" id="WDED01000008">
    <property type="protein sequence ID" value="KAB6148582.1"/>
    <property type="molecule type" value="Genomic_DNA"/>
</dbReference>
<evidence type="ECO:0000313" key="11">
    <source>
        <dbReference type="EMBL" id="RHL00937.1"/>
    </source>
</evidence>
<evidence type="ECO:0000313" key="7">
    <source>
        <dbReference type="EMBL" id="OUQ66350.1"/>
    </source>
</evidence>
<comment type="caution">
    <text evidence="7">The sequence shown here is derived from an EMBL/GenBank/DDBJ whole genome shotgun (WGS) entry which is preliminary data.</text>
</comment>
<dbReference type="EMBL" id="NFLW01000027">
    <property type="protein sequence ID" value="OUQ66350.1"/>
    <property type="molecule type" value="Genomic_DNA"/>
</dbReference>
<dbReference type="Proteomes" id="UP000438288">
    <property type="component" value="Unassembled WGS sequence"/>
</dbReference>